<dbReference type="Proteomes" id="UP001566331">
    <property type="component" value="Unassembled WGS sequence"/>
</dbReference>
<keyword evidence="2" id="KW-1185">Reference proteome</keyword>
<reference evidence="1 2" key="1">
    <citation type="submission" date="2024-07" db="EMBL/GenBank/DDBJ databases">
        <title>Luteimonas salilacus sp. nov., isolated from the shore soil of Salt Lake in Tibet of China.</title>
        <authorList>
            <person name="Zhang X."/>
            <person name="Li A."/>
        </authorList>
    </citation>
    <scope>NUCLEOTIDE SEQUENCE [LARGE SCALE GENOMIC DNA]</scope>
    <source>
        <strain evidence="1 2">B3-2-R+30</strain>
    </source>
</reference>
<organism evidence="1 2">
    <name type="scientific">Luteimonas salinilitoris</name>
    <dbReference type="NCBI Taxonomy" id="3237697"/>
    <lineage>
        <taxon>Bacteria</taxon>
        <taxon>Pseudomonadati</taxon>
        <taxon>Pseudomonadota</taxon>
        <taxon>Gammaproteobacteria</taxon>
        <taxon>Lysobacterales</taxon>
        <taxon>Lysobacteraceae</taxon>
        <taxon>Luteimonas</taxon>
    </lineage>
</organism>
<proteinExistence type="predicted"/>
<name>A0ABV4HNU6_9GAMM</name>
<evidence type="ECO:0000313" key="1">
    <source>
        <dbReference type="EMBL" id="MEZ0473119.1"/>
    </source>
</evidence>
<sequence length="155" mass="18265">MKLDRIRFDGVAWDFSEYFDYIKSVENMLPQPLRDYSIDLNSYALHGTKTLHDARILSAVIEKRYDDKFSNVTASVELNFIDQLFEGVTTLRYVEVSSYIFKEIDLSTNRHADVLVHEFSVVSTNLFRHRIIFDHSGEVEIEFRSFFHAWNKLNS</sequence>
<accession>A0ABV4HNU6</accession>
<dbReference type="RefSeq" id="WP_370563243.1">
    <property type="nucleotide sequence ID" value="NZ_JBFWIB010000003.1"/>
</dbReference>
<gene>
    <name evidence="1" type="ORF">AB6713_00585</name>
</gene>
<evidence type="ECO:0000313" key="2">
    <source>
        <dbReference type="Proteomes" id="UP001566331"/>
    </source>
</evidence>
<dbReference type="EMBL" id="JBFWIC010000001">
    <property type="protein sequence ID" value="MEZ0473119.1"/>
    <property type="molecule type" value="Genomic_DNA"/>
</dbReference>
<comment type="caution">
    <text evidence="1">The sequence shown here is derived from an EMBL/GenBank/DDBJ whole genome shotgun (WGS) entry which is preliminary data.</text>
</comment>
<protein>
    <submittedName>
        <fullName evidence="1">Uncharacterized protein</fullName>
    </submittedName>
</protein>